<evidence type="ECO:0000313" key="1">
    <source>
        <dbReference type="EMBL" id="BCE53069.1"/>
    </source>
</evidence>
<dbReference type="EMBL" id="AP023098">
    <property type="protein sequence ID" value="BCE79164.1"/>
    <property type="molecule type" value="Genomic_DNA"/>
</dbReference>
<reference evidence="3" key="3">
    <citation type="submission" date="2020-05" db="EMBL/GenBank/DDBJ databases">
        <title>Complete genome sequence of Bradyrhizobium diazoefficiens XF9 isolated from soybean nodule.</title>
        <authorList>
            <person name="Noda R."/>
            <person name="Kakizaki K."/>
            <person name="Minamisawa K."/>
        </authorList>
    </citation>
    <scope>NUCLEOTIDE SEQUENCE</scope>
    <source>
        <strain evidence="3">XF9</strain>
    </source>
</reference>
<evidence type="ECO:0000313" key="3">
    <source>
        <dbReference type="EMBL" id="BCE79164.1"/>
    </source>
</evidence>
<organism evidence="3">
    <name type="scientific">Bradyrhizobium diazoefficiens</name>
    <dbReference type="NCBI Taxonomy" id="1355477"/>
    <lineage>
        <taxon>Bacteria</taxon>
        <taxon>Pseudomonadati</taxon>
        <taxon>Pseudomonadota</taxon>
        <taxon>Alphaproteobacteria</taxon>
        <taxon>Hyphomicrobiales</taxon>
        <taxon>Nitrobacteraceae</taxon>
        <taxon>Bradyrhizobium</taxon>
    </lineage>
</organism>
<dbReference type="EMBL" id="AP023095">
    <property type="protein sequence ID" value="BCE53069.1"/>
    <property type="molecule type" value="Genomic_DNA"/>
</dbReference>
<dbReference type="RefSeq" id="WP_110115822.1">
    <property type="nucleotide sequence ID" value="NZ_AP022638.1"/>
</dbReference>
<name>A0A810BSY8_9BRAD</name>
<reference evidence="2" key="2">
    <citation type="submission" date="2020-05" db="EMBL/GenBank/DDBJ databases">
        <title>Complete genome sequence of Bradyrhizobium diazoefficiens XF6 isolated from soybean nodule.</title>
        <authorList>
            <person name="Noda R."/>
            <person name="Kakizaki K."/>
            <person name="Minamisawa K."/>
        </authorList>
    </citation>
    <scope>NUCLEOTIDE SEQUENCE</scope>
    <source>
        <strain evidence="2">XF6</strain>
    </source>
</reference>
<gene>
    <name evidence="1" type="ORF">XF5B_05810</name>
    <name evidence="2" type="ORF">XF6B_05840</name>
    <name evidence="3" type="ORF">XF9B_05850</name>
</gene>
<evidence type="ECO:0000313" key="2">
    <source>
        <dbReference type="EMBL" id="BCE61785.1"/>
    </source>
</evidence>
<dbReference type="AlphaFoldDB" id="A0A810BSY8"/>
<proteinExistence type="predicted"/>
<sequence length="154" mass="15820">MMFQLLGDWPVQGGAVVVPVGAVIDGTPAVAAGGAGYAVNDSVTLTNGVVLIVAAAFKGAVTAWKVIDPGQMIARPASAPPVAQAKTTGAGAGATAIFPQWNGVPLPMPMPLNAKCLDQEAYDAMVRWYEPESDQLVRVLHFSPNVKPKGAING</sequence>
<protein>
    <submittedName>
        <fullName evidence="3">Uncharacterized protein</fullName>
    </submittedName>
</protein>
<reference evidence="1" key="1">
    <citation type="submission" date="2020-05" db="EMBL/GenBank/DDBJ databases">
        <title>Complete genome sequence of Bradyrhizobium diazoefficiens XF5 isolated from soybean nodule.</title>
        <authorList>
            <person name="Noda R."/>
            <person name="Kakizaki K."/>
            <person name="Minamisawa K."/>
        </authorList>
    </citation>
    <scope>NUCLEOTIDE SEQUENCE</scope>
    <source>
        <strain evidence="1">XF5</strain>
    </source>
</reference>
<dbReference type="EMBL" id="AP023096">
    <property type="protein sequence ID" value="BCE61785.1"/>
    <property type="molecule type" value="Genomic_DNA"/>
</dbReference>
<accession>A0A810BSY8</accession>